<dbReference type="GO" id="GO:0046677">
    <property type="term" value="P:response to antibiotic"/>
    <property type="evidence" value="ECO:0007669"/>
    <property type="project" value="UniProtKB-KW"/>
</dbReference>
<dbReference type="InterPro" id="IPR011004">
    <property type="entry name" value="Trimer_LpxA-like_sf"/>
</dbReference>
<organism evidence="9 10">
    <name type="scientific">Arsenophonus nasoniae</name>
    <name type="common">son-killer infecting Nasonia vitripennis</name>
    <dbReference type="NCBI Taxonomy" id="638"/>
    <lineage>
        <taxon>Bacteria</taxon>
        <taxon>Pseudomonadati</taxon>
        <taxon>Pseudomonadota</taxon>
        <taxon>Gammaproteobacteria</taxon>
        <taxon>Enterobacterales</taxon>
        <taxon>Morganellaceae</taxon>
        <taxon>Arsenophonus</taxon>
    </lineage>
</organism>
<dbReference type="PROSITE" id="PS00101">
    <property type="entry name" value="HEXAPEP_TRANSFERASES"/>
    <property type="match status" value="1"/>
</dbReference>
<dbReference type="InterPro" id="IPR001451">
    <property type="entry name" value="Hexapep"/>
</dbReference>
<evidence type="ECO:0000313" key="10">
    <source>
        <dbReference type="Proteomes" id="UP001177597"/>
    </source>
</evidence>
<dbReference type="Gene3D" id="2.160.10.10">
    <property type="entry name" value="Hexapeptide repeat proteins"/>
    <property type="match status" value="1"/>
</dbReference>
<dbReference type="InterPro" id="IPR050179">
    <property type="entry name" value="Trans_hexapeptide_repeat"/>
</dbReference>
<keyword evidence="7 9" id="KW-0012">Acyltransferase</keyword>
<evidence type="ECO:0000256" key="2">
    <source>
        <dbReference type="ARBA" id="ARBA00013235"/>
    </source>
</evidence>
<reference evidence="9" key="1">
    <citation type="submission" date="2023-04" db="EMBL/GenBank/DDBJ databases">
        <title>Genome dynamics across the evolutionary transition to endosymbiosis.</title>
        <authorList>
            <person name="Siozios S."/>
            <person name="Nadal-Jimenez P."/>
            <person name="Azagi T."/>
            <person name="Sprong H."/>
            <person name="Frost C.L."/>
            <person name="Parratt S.R."/>
            <person name="Taylor G."/>
            <person name="Brettell L."/>
            <person name="Lew K.C."/>
            <person name="Croft L."/>
            <person name="King K.C."/>
            <person name="Brockhurst M.A."/>
            <person name="Hypsa V."/>
            <person name="Novakova E."/>
            <person name="Darby A.C."/>
            <person name="Hurst G.D.D."/>
        </authorList>
    </citation>
    <scope>NUCLEOTIDE SEQUENCE</scope>
    <source>
        <strain evidence="9">AIh</strain>
    </source>
</reference>
<evidence type="ECO:0000256" key="5">
    <source>
        <dbReference type="ARBA" id="ARBA00022737"/>
    </source>
</evidence>
<comment type="catalytic activity">
    <reaction evidence="8">
        <text>chloramphenicol + acetyl-CoA = chloramphenicol 3-acetate + CoA</text>
        <dbReference type="Rhea" id="RHEA:18421"/>
        <dbReference type="ChEBI" id="CHEBI:16730"/>
        <dbReference type="ChEBI" id="CHEBI:17698"/>
        <dbReference type="ChEBI" id="CHEBI:57287"/>
        <dbReference type="ChEBI" id="CHEBI:57288"/>
        <dbReference type="EC" id="2.3.1.28"/>
    </reaction>
</comment>
<evidence type="ECO:0000256" key="6">
    <source>
        <dbReference type="ARBA" id="ARBA00023251"/>
    </source>
</evidence>
<evidence type="ECO:0000313" key="9">
    <source>
        <dbReference type="EMBL" id="WGL95695.1"/>
    </source>
</evidence>
<dbReference type="InterPro" id="IPR018357">
    <property type="entry name" value="Hexapep_transf_CS"/>
</dbReference>
<dbReference type="CDD" id="cd03349">
    <property type="entry name" value="LbH_XAT"/>
    <property type="match status" value="1"/>
</dbReference>
<dbReference type="Proteomes" id="UP001177597">
    <property type="component" value="Chromosome"/>
</dbReference>
<keyword evidence="5" id="KW-0677">Repeat</keyword>
<gene>
    <name evidence="9" type="ORF">QE207_03535</name>
</gene>
<evidence type="ECO:0000256" key="4">
    <source>
        <dbReference type="ARBA" id="ARBA00022679"/>
    </source>
</evidence>
<evidence type="ECO:0000256" key="1">
    <source>
        <dbReference type="ARBA" id="ARBA00007274"/>
    </source>
</evidence>
<evidence type="ECO:0000256" key="3">
    <source>
        <dbReference type="ARBA" id="ARBA00020291"/>
    </source>
</evidence>
<evidence type="ECO:0000256" key="7">
    <source>
        <dbReference type="ARBA" id="ARBA00023315"/>
    </source>
</evidence>
<dbReference type="PANTHER" id="PTHR43300">
    <property type="entry name" value="ACETYLTRANSFERASE"/>
    <property type="match status" value="1"/>
</dbReference>
<dbReference type="AlphaFoldDB" id="A0AA95GG15"/>
<dbReference type="RefSeq" id="WP_280629503.1">
    <property type="nucleotide sequence ID" value="NZ_CP123498.1"/>
</dbReference>
<keyword evidence="6" id="KW-0046">Antibiotic resistance</keyword>
<dbReference type="EC" id="2.3.1.28" evidence="2"/>
<dbReference type="EMBL" id="CP123498">
    <property type="protein sequence ID" value="WGL95695.1"/>
    <property type="molecule type" value="Genomic_DNA"/>
</dbReference>
<dbReference type="PANTHER" id="PTHR43300:SF12">
    <property type="entry name" value="CHLORAMPHENICOL ACETYLTRANSFERASE"/>
    <property type="match status" value="1"/>
</dbReference>
<protein>
    <recommendedName>
        <fullName evidence="3">Chloramphenicol acetyltransferase</fullName>
        <ecNumber evidence="2">2.3.1.28</ecNumber>
    </recommendedName>
</protein>
<dbReference type="Pfam" id="PF00132">
    <property type="entry name" value="Hexapep"/>
    <property type="match status" value="1"/>
</dbReference>
<accession>A0AA95GG15</accession>
<name>A0AA95GG15_9GAMM</name>
<comment type="similarity">
    <text evidence="1">Belongs to the transferase hexapeptide repeat family.</text>
</comment>
<keyword evidence="4 9" id="KW-0808">Transferase</keyword>
<sequence>MPDKIKHWSKVEYLHQTVTNHNIHVKGINSYYSDCWDEGFEKSVVRYLHGDNISQQWTPLGTVDQLWIGDYVCIAAEVVILMGGNNTHRTDWFSIYPFMQTIQQAYIARGDTHLDNGCWIGMRAMLMPGVTIGEGAIVAAGSVVNTNVEPYTIVAGNPARLVRQRFEPSVISRLLALNIYRLSAVEFAVIRPYLTANNIDELEQAVATLSVN</sequence>
<dbReference type="GO" id="GO:0008811">
    <property type="term" value="F:chloramphenicol O-acetyltransferase activity"/>
    <property type="evidence" value="ECO:0007669"/>
    <property type="project" value="UniProtKB-EC"/>
</dbReference>
<dbReference type="SUPFAM" id="SSF51161">
    <property type="entry name" value="Trimeric LpxA-like enzymes"/>
    <property type="match status" value="1"/>
</dbReference>
<proteinExistence type="inferred from homology"/>
<evidence type="ECO:0000256" key="8">
    <source>
        <dbReference type="ARBA" id="ARBA00047633"/>
    </source>
</evidence>